<evidence type="ECO:0000256" key="1">
    <source>
        <dbReference type="SAM" id="Phobius"/>
    </source>
</evidence>
<dbReference type="InterPro" id="IPR014535">
    <property type="entry name" value="Hpre_diP_synt_I"/>
</dbReference>
<dbReference type="STRING" id="1548.CSCA_4729"/>
<organism evidence="2 3">
    <name type="scientific">Clostridium scatologenes</name>
    <dbReference type="NCBI Taxonomy" id="1548"/>
    <lineage>
        <taxon>Bacteria</taxon>
        <taxon>Bacillati</taxon>
        <taxon>Bacillota</taxon>
        <taxon>Clostridia</taxon>
        <taxon>Eubacteriales</taxon>
        <taxon>Clostridiaceae</taxon>
        <taxon>Clostridium</taxon>
    </lineage>
</organism>
<proteinExistence type="predicted"/>
<dbReference type="PIRSF" id="PIRSF027391">
    <property type="entry name" value="Hpre_diP_synt_I"/>
    <property type="match status" value="1"/>
</dbReference>
<keyword evidence="1" id="KW-1133">Transmembrane helix</keyword>
<accession>A0A0E3JRR1</accession>
<dbReference type="Gene3D" id="1.10.1760.20">
    <property type="match status" value="1"/>
</dbReference>
<evidence type="ECO:0000313" key="3">
    <source>
        <dbReference type="Proteomes" id="UP000033115"/>
    </source>
</evidence>
<feature type="transmembrane region" description="Helical" evidence="1">
    <location>
        <begin position="65"/>
        <end position="93"/>
    </location>
</feature>
<dbReference type="AlphaFoldDB" id="A0A0E3JRR1"/>
<reference evidence="2 3" key="1">
    <citation type="journal article" date="2015" name="J. Biotechnol.">
        <title>Complete genome sequence of a malodorant-producing acetogen, Clostridium scatologenes ATCC 25775(T).</title>
        <authorList>
            <person name="Zhu Z."/>
            <person name="Guo T."/>
            <person name="Zheng H."/>
            <person name="Song T."/>
            <person name="Ouyang P."/>
            <person name="Xie J."/>
        </authorList>
    </citation>
    <scope>NUCLEOTIDE SEQUENCE [LARGE SCALE GENOMIC DNA]</scope>
    <source>
        <strain evidence="2 3">ATCC 25775</strain>
    </source>
</reference>
<dbReference type="HOGENOM" id="CLU_108933_1_1_9"/>
<keyword evidence="3" id="KW-1185">Reference proteome</keyword>
<dbReference type="EMBL" id="CP009933">
    <property type="protein sequence ID" value="AKA71854.1"/>
    <property type="molecule type" value="Genomic_DNA"/>
</dbReference>
<gene>
    <name evidence="2" type="ORF">CSCA_4729</name>
</gene>
<protein>
    <submittedName>
        <fullName evidence="2">Heptaprenyl diphosphate synthase component I</fullName>
    </submittedName>
</protein>
<keyword evidence="1" id="KW-0472">Membrane</keyword>
<dbReference type="KEGG" id="csq:CSCA_4729"/>
<dbReference type="Pfam" id="PF07456">
    <property type="entry name" value="Hpre_diP_synt_I"/>
    <property type="match status" value="1"/>
</dbReference>
<dbReference type="Proteomes" id="UP000033115">
    <property type="component" value="Chromosome"/>
</dbReference>
<dbReference type="InterPro" id="IPR010898">
    <property type="entry name" value="Hpre_diP_synth_I"/>
</dbReference>
<keyword evidence="1" id="KW-0812">Transmembrane</keyword>
<name>A0A0E3JRR1_CLOSL</name>
<dbReference type="RefSeq" id="WP_029162121.1">
    <property type="nucleotide sequence ID" value="NZ_CP009933.1"/>
</dbReference>
<sequence>MKSTKKMVFMSLLVAQAIILHIVEGMLPVPFITPGAKLGLANITTVVSMYIFSFRETLLIIVLRILLSTFFIGNISSFLFSVTGGILSLVAMYVTKELGKDDVSIWGISIIGSIFHSVGQILVAAFLVENMNIAIYLPVLLVAGVGTGFFVGLTSKYMLIHINKLTYIETLKNIKGRKYGQFLE</sequence>
<feature type="transmembrane region" description="Helical" evidence="1">
    <location>
        <begin position="133"/>
        <end position="154"/>
    </location>
</feature>
<feature type="transmembrane region" description="Helical" evidence="1">
    <location>
        <begin position="105"/>
        <end position="127"/>
    </location>
</feature>
<evidence type="ECO:0000313" key="2">
    <source>
        <dbReference type="EMBL" id="AKA71854.1"/>
    </source>
</evidence>